<dbReference type="GO" id="GO:0036297">
    <property type="term" value="P:interstrand cross-link repair"/>
    <property type="evidence" value="ECO:0007669"/>
    <property type="project" value="InterPro"/>
</dbReference>
<dbReference type="GO" id="GO:0005634">
    <property type="term" value="C:nucleus"/>
    <property type="evidence" value="ECO:0007669"/>
    <property type="project" value="UniProtKB-SubCell"/>
</dbReference>
<dbReference type="SMART" id="SM00990">
    <property type="entry name" value="VRR_NUC"/>
    <property type="match status" value="1"/>
</dbReference>
<dbReference type="EC" id="3.1.4.1" evidence="8"/>
<keyword evidence="12" id="KW-1185">Reference proteome</keyword>
<comment type="function">
    <text evidence="8">Nuclease required for the repair of DNA interstrand cross-links (ICL). Acts as a 5'-3' exonuclease that anchors at a cut end of DNA and cleaves DNA successively at every third nucleotide, allowing to excise an ICL from one strand through flanking incisions.</text>
</comment>
<evidence type="ECO:0000256" key="3">
    <source>
        <dbReference type="ARBA" id="ARBA00022722"/>
    </source>
</evidence>
<evidence type="ECO:0000256" key="5">
    <source>
        <dbReference type="ARBA" id="ARBA00022801"/>
    </source>
</evidence>
<evidence type="ECO:0000313" key="12">
    <source>
        <dbReference type="Proteomes" id="UP000008493"/>
    </source>
</evidence>
<dbReference type="InterPro" id="IPR011856">
    <property type="entry name" value="tRNA_endonuc-like_dom_sf"/>
</dbReference>
<dbReference type="GO" id="GO:0008409">
    <property type="term" value="F:5'-3' exonuclease activity"/>
    <property type="evidence" value="ECO:0007669"/>
    <property type="project" value="TreeGrafter"/>
</dbReference>
<dbReference type="AlphaFoldDB" id="K5W6F7"/>
<comment type="similarity">
    <text evidence="2 8">Belongs to the FAN1 family.</text>
</comment>
<dbReference type="CDD" id="cd22326">
    <property type="entry name" value="FAN1-like"/>
    <property type="match status" value="1"/>
</dbReference>
<dbReference type="EMBL" id="JH971386">
    <property type="protein sequence ID" value="EKM82414.1"/>
    <property type="molecule type" value="Genomic_DNA"/>
</dbReference>
<dbReference type="InterPro" id="IPR049132">
    <property type="entry name" value="FAN1-like_euk"/>
</dbReference>
<keyword evidence="3 8" id="KW-0540">Nuclease</keyword>
<comment type="subcellular location">
    <subcellularLocation>
        <location evidence="8">Nucleus</location>
    </subcellularLocation>
</comment>
<protein>
    <recommendedName>
        <fullName evidence="8">Fanconi-associated nuclease</fullName>
        <ecNumber evidence="8">3.1.4.1</ecNumber>
    </recommendedName>
</protein>
<feature type="region of interest" description="Disordered" evidence="9">
    <location>
        <begin position="886"/>
        <end position="967"/>
    </location>
</feature>
<dbReference type="InParanoid" id="K5W6F7"/>
<evidence type="ECO:0000256" key="6">
    <source>
        <dbReference type="ARBA" id="ARBA00022842"/>
    </source>
</evidence>
<evidence type="ECO:0000256" key="7">
    <source>
        <dbReference type="ARBA" id="ARBA00023211"/>
    </source>
</evidence>
<dbReference type="STRING" id="597362.K5W6F7"/>
<dbReference type="FunCoup" id="K5W6F7">
    <property type="interactions" value="296"/>
</dbReference>
<dbReference type="GO" id="GO:0046872">
    <property type="term" value="F:metal ion binding"/>
    <property type="evidence" value="ECO:0007669"/>
    <property type="project" value="UniProtKB-KW"/>
</dbReference>
<dbReference type="GO" id="GO:0017108">
    <property type="term" value="F:5'-flap endonuclease activity"/>
    <property type="evidence" value="ECO:0007669"/>
    <property type="project" value="TreeGrafter"/>
</dbReference>
<evidence type="ECO:0000256" key="1">
    <source>
        <dbReference type="ARBA" id="ARBA00000983"/>
    </source>
</evidence>
<dbReference type="KEGG" id="abp:AGABI1DRAFT104411"/>
<keyword evidence="5 8" id="KW-0378">Hydrolase</keyword>
<evidence type="ECO:0000256" key="8">
    <source>
        <dbReference type="RuleBase" id="RU365033"/>
    </source>
</evidence>
<dbReference type="Gene3D" id="3.40.1350.10">
    <property type="match status" value="1"/>
</dbReference>
<dbReference type="GO" id="GO:0070336">
    <property type="term" value="F:flap-structured DNA binding"/>
    <property type="evidence" value="ECO:0007669"/>
    <property type="project" value="TreeGrafter"/>
</dbReference>
<feature type="compositionally biased region" description="Basic residues" evidence="9">
    <location>
        <begin position="887"/>
        <end position="901"/>
    </location>
</feature>
<dbReference type="OMA" id="ECRVESM"/>
<keyword evidence="4 8" id="KW-0479">Metal-binding</keyword>
<evidence type="ECO:0000313" key="11">
    <source>
        <dbReference type="EMBL" id="EKM82414.1"/>
    </source>
</evidence>
<dbReference type="Proteomes" id="UP000008493">
    <property type="component" value="Unassembled WGS sequence"/>
</dbReference>
<dbReference type="InterPro" id="IPR033315">
    <property type="entry name" value="Fan1-like"/>
</dbReference>
<proteinExistence type="inferred from homology"/>
<dbReference type="RefSeq" id="XP_007326441.1">
    <property type="nucleotide sequence ID" value="XM_007326379.1"/>
</dbReference>
<comment type="cofactor">
    <cofactor evidence="8">
        <name>Mg(2+)</name>
        <dbReference type="ChEBI" id="CHEBI:18420"/>
    </cofactor>
    <cofactor evidence="8">
        <name>Mn(2+)</name>
        <dbReference type="ChEBI" id="CHEBI:29035"/>
    </cofactor>
</comment>
<evidence type="ECO:0000256" key="4">
    <source>
        <dbReference type="ARBA" id="ARBA00022723"/>
    </source>
</evidence>
<evidence type="ECO:0000259" key="10">
    <source>
        <dbReference type="SMART" id="SM00990"/>
    </source>
</evidence>
<name>K5W6F7_AGABU</name>
<dbReference type="GeneID" id="18822000"/>
<evidence type="ECO:0000256" key="2">
    <source>
        <dbReference type="ARBA" id="ARBA00005533"/>
    </source>
</evidence>
<keyword evidence="6 8" id="KW-0460">Magnesium</keyword>
<keyword evidence="8" id="KW-0227">DNA damage</keyword>
<gene>
    <name evidence="11" type="ORF">AGABI1DRAFT_104411</name>
</gene>
<dbReference type="Pfam" id="PF08774">
    <property type="entry name" value="VRR_NUC"/>
    <property type="match status" value="1"/>
</dbReference>
<keyword evidence="7 8" id="KW-0464">Manganese</keyword>
<dbReference type="eggNOG" id="KOG2143">
    <property type="taxonomic scope" value="Eukaryota"/>
</dbReference>
<dbReference type="InterPro" id="IPR049126">
    <property type="entry name" value="FAN1-like_TPR"/>
</dbReference>
<comment type="catalytic activity">
    <reaction evidence="1 8">
        <text>Hydrolytically removes 5'-nucleotides successively from the 3'-hydroxy termini of 3'-hydroxy-terminated oligonucleotides.</text>
        <dbReference type="EC" id="3.1.4.1"/>
    </reaction>
</comment>
<evidence type="ECO:0000256" key="9">
    <source>
        <dbReference type="SAM" id="MobiDB-lite"/>
    </source>
</evidence>
<reference evidence="12" key="1">
    <citation type="journal article" date="2012" name="Proc. Natl. Acad. Sci. U.S.A.">
        <title>Genome sequence of the button mushroom Agaricus bisporus reveals mechanisms governing adaptation to a humic-rich ecological niche.</title>
        <authorList>
            <person name="Morin E."/>
            <person name="Kohler A."/>
            <person name="Baker A.R."/>
            <person name="Foulongne-Oriol M."/>
            <person name="Lombard V."/>
            <person name="Nagy L.G."/>
            <person name="Ohm R.A."/>
            <person name="Patyshakuliyeva A."/>
            <person name="Brun A."/>
            <person name="Aerts A.L."/>
            <person name="Bailey A.M."/>
            <person name="Billette C."/>
            <person name="Coutinho P.M."/>
            <person name="Deakin G."/>
            <person name="Doddapaneni H."/>
            <person name="Floudas D."/>
            <person name="Grimwood J."/>
            <person name="Hilden K."/>
            <person name="Kuees U."/>
            <person name="LaButti K.M."/>
            <person name="Lapidus A."/>
            <person name="Lindquist E.A."/>
            <person name="Lucas S.M."/>
            <person name="Murat C."/>
            <person name="Riley R.W."/>
            <person name="Salamov A.A."/>
            <person name="Schmutz J."/>
            <person name="Subramanian V."/>
            <person name="Woesten H.A.B."/>
            <person name="Xu J."/>
            <person name="Eastwood D.C."/>
            <person name="Foster G.D."/>
            <person name="Sonnenberg A.S."/>
            <person name="Cullen D."/>
            <person name="de Vries R.P."/>
            <person name="Lundell T."/>
            <person name="Hibbett D.S."/>
            <person name="Henrissat B."/>
            <person name="Burton K.S."/>
            <person name="Kerrigan R.W."/>
            <person name="Challen M.P."/>
            <person name="Grigoriev I.V."/>
            <person name="Martin F."/>
        </authorList>
    </citation>
    <scope>NUCLEOTIDE SEQUENCE [LARGE SCALE GENOMIC DNA]</scope>
    <source>
        <strain evidence="12">JB137-S8 / ATCC MYA-4627 / FGSC 10392</strain>
    </source>
</reference>
<keyword evidence="8" id="KW-0539">Nucleus</keyword>
<sequence length="988" mass="112920">MPRSVQEQDIWLALFGKPGGNEQFEQQVESYDQESLEDRREGKKFKGASLYVKVFEDMVNAVMEQETHLLSDEEWDVLKVYRGLDYCTRYLLVRLAFRQPDWHALYSLDKYASEIGQEGLEQALKTLCIPIKDLACQPTPPPSPTLVIKKQEKVKEEDAALSLSFANREETPKPTIPPRLIQISKPSTKISDSEIEEPVVDPLNLKFDYFFRDQSSMTVREALNRLGLPDLREISKSMKVGSYTMRKEALINAMIDHAIGQHTLPSLAKGKGKKKQTSKNDGMIQSQLSFGQKPKTVSQLKRLREMAMERLGPCVKINPNISWLIGRLHIISYRGTEKPTKYCLPALLAGFKKWKFPDYEYERTGTIWPTREDLLEYEEALYLEVEMENLPEEASRSTSLVPENQGSNGKVAGNSIVKTERDKSVSLIRQVTEDPEVTASLNIRRARHMKNLYRAKIEPKWRVLLVRKEQEKGKAVERSPGLERFEAGHVYTRMMNKARKAFALLHEWHTELGILDELLKQVYWLKGKQAAWYERRALILGKHVEPCDFENARKGIIQALADEHTGIILRPSLFRRLERIQKKLNLLPEERVVCDTVLKDPLITSIKGKRSVEQIGIRLDQNLRPTKENAPVLLTDFFSNSLAVEGEEDVQEGAKDVKTTIIPIVDPASMQKRTGKSLWVGLNNEVVNVETYALQHYEMTGYVGFHAETRILTTIFALIFWDIIFSRVPGAFETKFQACPLDMFEDSFYRARTKLFQHRLEEIKNGKAKEYLKRYDDRFRPERIWCIGLSWDAFEQKQLLEIVECLGAKTLATICRLFCEDYAGRSSGVPDLIVWNMKEGICKFVEVKGPGDSPRPNQKLWFDALLRAGAHVEICRVIDQDAPEPLKRKRKTPISKPRKGCKAKEEDEEDGVLQDQQNSDDDGDYLPSPTSKRRKLDCGLSPGGMKIEQATPTSALGNPYPCTPSSKLRARSVPISIETISPCPSVKR</sequence>
<feature type="domain" description="VRR-NUC" evidence="10">
    <location>
        <begin position="763"/>
        <end position="879"/>
    </location>
</feature>
<dbReference type="PANTHER" id="PTHR15749">
    <property type="entry name" value="FANCONI-ASSOCIATED NUCLEASE 1"/>
    <property type="match status" value="1"/>
</dbReference>
<organism evidence="11 12">
    <name type="scientific">Agaricus bisporus var. burnettii (strain JB137-S8 / ATCC MYA-4627 / FGSC 10392)</name>
    <name type="common">White button mushroom</name>
    <dbReference type="NCBI Taxonomy" id="597362"/>
    <lineage>
        <taxon>Eukaryota</taxon>
        <taxon>Fungi</taxon>
        <taxon>Dikarya</taxon>
        <taxon>Basidiomycota</taxon>
        <taxon>Agaricomycotina</taxon>
        <taxon>Agaricomycetes</taxon>
        <taxon>Agaricomycetidae</taxon>
        <taxon>Agaricales</taxon>
        <taxon>Agaricineae</taxon>
        <taxon>Agaricaceae</taxon>
        <taxon>Agaricus</taxon>
    </lineage>
</organism>
<keyword evidence="8" id="KW-0234">DNA repair</keyword>
<feature type="compositionally biased region" description="Acidic residues" evidence="9">
    <location>
        <begin position="906"/>
        <end position="924"/>
    </location>
</feature>
<dbReference type="OrthoDB" id="76364at2759"/>
<dbReference type="Pfam" id="PF21170">
    <property type="entry name" value="FAN1_TPR"/>
    <property type="match status" value="1"/>
</dbReference>
<dbReference type="PANTHER" id="PTHR15749:SF4">
    <property type="entry name" value="FANCONI-ASSOCIATED NUCLEASE 1"/>
    <property type="match status" value="1"/>
</dbReference>
<accession>K5W6F7</accession>
<dbReference type="GO" id="GO:0004528">
    <property type="term" value="F:phosphodiesterase I activity"/>
    <property type="evidence" value="ECO:0007669"/>
    <property type="project" value="UniProtKB-EC"/>
</dbReference>
<dbReference type="HOGENOM" id="CLU_005116_0_0_1"/>
<dbReference type="InterPro" id="IPR014883">
    <property type="entry name" value="VRR_NUC"/>
</dbReference>